<evidence type="ECO:0000256" key="1">
    <source>
        <dbReference type="SAM" id="Phobius"/>
    </source>
</evidence>
<gene>
    <name evidence="2" type="ORF">Mam01_13540</name>
</gene>
<dbReference type="EMBL" id="BOOB01000009">
    <property type="protein sequence ID" value="GIH31190.1"/>
    <property type="molecule type" value="Genomic_DNA"/>
</dbReference>
<keyword evidence="1" id="KW-0812">Transmembrane</keyword>
<name>A0ABQ4F8P4_9ACTN</name>
<sequence length="150" mass="16554">MDALRYGKAPTVHWRTERAGRRALIAATVASLDCLSLVAIAFYSPPGRSERARRRCLLRLLPELSAHEVGTVVFESRREQDAGDRAILTNLRISGQVAAEMAVVWARASSDAALWTADVVAGIVAGWLDGEDRWLALFEERLTFFEAEGI</sequence>
<accession>A0ABQ4F8P4</accession>
<keyword evidence="3" id="KW-1185">Reference proteome</keyword>
<evidence type="ECO:0000313" key="2">
    <source>
        <dbReference type="EMBL" id="GIH31190.1"/>
    </source>
</evidence>
<reference evidence="2 3" key="1">
    <citation type="submission" date="2021-01" db="EMBL/GenBank/DDBJ databases">
        <title>Whole genome shotgun sequence of Microbispora amethystogenes NBRC 101907.</title>
        <authorList>
            <person name="Komaki H."/>
            <person name="Tamura T."/>
        </authorList>
    </citation>
    <scope>NUCLEOTIDE SEQUENCE [LARGE SCALE GENOMIC DNA]</scope>
    <source>
        <strain evidence="2 3">NBRC 101907</strain>
    </source>
</reference>
<keyword evidence="1" id="KW-0472">Membrane</keyword>
<protein>
    <submittedName>
        <fullName evidence="2">Uncharacterized protein</fullName>
    </submittedName>
</protein>
<dbReference type="Proteomes" id="UP000651728">
    <property type="component" value="Unassembled WGS sequence"/>
</dbReference>
<organism evidence="2 3">
    <name type="scientific">Microbispora amethystogenes</name>
    <dbReference type="NCBI Taxonomy" id="1427754"/>
    <lineage>
        <taxon>Bacteria</taxon>
        <taxon>Bacillati</taxon>
        <taxon>Actinomycetota</taxon>
        <taxon>Actinomycetes</taxon>
        <taxon>Streptosporangiales</taxon>
        <taxon>Streptosporangiaceae</taxon>
        <taxon>Microbispora</taxon>
    </lineage>
</organism>
<dbReference type="RefSeq" id="WP_204284526.1">
    <property type="nucleotide sequence ID" value="NZ_BAABEJ010000005.1"/>
</dbReference>
<proteinExistence type="predicted"/>
<evidence type="ECO:0000313" key="3">
    <source>
        <dbReference type="Proteomes" id="UP000651728"/>
    </source>
</evidence>
<keyword evidence="1" id="KW-1133">Transmembrane helix</keyword>
<feature type="transmembrane region" description="Helical" evidence="1">
    <location>
        <begin position="23"/>
        <end position="44"/>
    </location>
</feature>
<comment type="caution">
    <text evidence="2">The sequence shown here is derived from an EMBL/GenBank/DDBJ whole genome shotgun (WGS) entry which is preliminary data.</text>
</comment>